<proteinExistence type="predicted"/>
<sequence>MNDREFAAALRDRDAILILSHLRPDGDTLGSGAALCSALRRMGKTAYLFPNPETTARYLPYVAQFFAPADFVPACVVAVDIATPNLFPQGFSGAVDLCIDHHPSNALYAGDTLLHAEKSACGEAVLDVIELLTGSVTEQEANLLYIAVTTDTGCFQYANTNAATLRAAARLLELGADNRKISMDFFRKISRARMALVG</sequence>
<dbReference type="EMBL" id="AJWY01011767">
    <property type="protein sequence ID" value="EKC51837.1"/>
    <property type="molecule type" value="Genomic_DNA"/>
</dbReference>
<dbReference type="PANTHER" id="PTHR47618:SF1">
    <property type="entry name" value="BIFUNCTIONAL OLIGORIBONUCLEASE AND PAP PHOSPHATASE NRNA"/>
    <property type="match status" value="1"/>
</dbReference>
<comment type="caution">
    <text evidence="2">The sequence shown here is derived from an EMBL/GenBank/DDBJ whole genome shotgun (WGS) entry which is preliminary data.</text>
</comment>
<dbReference type="InterPro" id="IPR038763">
    <property type="entry name" value="DHH_sf"/>
</dbReference>
<dbReference type="Gene3D" id="3.90.1640.10">
    <property type="entry name" value="inorganic pyrophosphatase (n-terminal core)"/>
    <property type="match status" value="1"/>
</dbReference>
<evidence type="ECO:0000313" key="2">
    <source>
        <dbReference type="EMBL" id="EKC51837.1"/>
    </source>
</evidence>
<evidence type="ECO:0000259" key="1">
    <source>
        <dbReference type="Pfam" id="PF01368"/>
    </source>
</evidence>
<gene>
    <name evidence="2" type="ORF">LEA_17196</name>
</gene>
<dbReference type="InterPro" id="IPR001667">
    <property type="entry name" value="DDH_dom"/>
</dbReference>
<dbReference type="AlphaFoldDB" id="K1RTD1"/>
<accession>K1RTD1</accession>
<dbReference type="SUPFAM" id="SSF64182">
    <property type="entry name" value="DHH phosphoesterases"/>
    <property type="match status" value="1"/>
</dbReference>
<feature type="domain" description="DDH" evidence="1">
    <location>
        <begin position="16"/>
        <end position="147"/>
    </location>
</feature>
<dbReference type="Pfam" id="PF01368">
    <property type="entry name" value="DHH"/>
    <property type="match status" value="1"/>
</dbReference>
<reference evidence="2" key="1">
    <citation type="journal article" date="2013" name="Environ. Microbiol.">
        <title>Microbiota from the distal guts of lean and obese adolescents exhibit partial functional redundancy besides clear differences in community structure.</title>
        <authorList>
            <person name="Ferrer M."/>
            <person name="Ruiz A."/>
            <person name="Lanza F."/>
            <person name="Haange S.B."/>
            <person name="Oberbach A."/>
            <person name="Till H."/>
            <person name="Bargiela R."/>
            <person name="Campoy C."/>
            <person name="Segura M.T."/>
            <person name="Richter M."/>
            <person name="von Bergen M."/>
            <person name="Seifert J."/>
            <person name="Suarez A."/>
        </authorList>
    </citation>
    <scope>NUCLEOTIDE SEQUENCE</scope>
</reference>
<protein>
    <submittedName>
        <fullName evidence="2">Phosphoesterase RecJ domain protein</fullName>
    </submittedName>
</protein>
<organism evidence="2">
    <name type="scientific">human gut metagenome</name>
    <dbReference type="NCBI Taxonomy" id="408170"/>
    <lineage>
        <taxon>unclassified sequences</taxon>
        <taxon>metagenomes</taxon>
        <taxon>organismal metagenomes</taxon>
    </lineage>
</organism>
<feature type="non-terminal residue" evidence="2">
    <location>
        <position position="198"/>
    </location>
</feature>
<name>K1RTD1_9ZZZZ</name>
<dbReference type="PANTHER" id="PTHR47618">
    <property type="entry name" value="BIFUNCTIONAL OLIGORIBONUCLEASE AND PAP PHOSPHATASE NRNA"/>
    <property type="match status" value="1"/>
</dbReference>
<dbReference type="InterPro" id="IPR051319">
    <property type="entry name" value="Oligoribo/pAp-PDE_c-di-AMP_PDE"/>
</dbReference>